<accession>A0A166YJ30</accession>
<keyword evidence="5" id="KW-1185">Reference proteome</keyword>
<protein>
    <recommendedName>
        <fullName evidence="2">Autophagy-related protein 1</fullName>
    </recommendedName>
</protein>
<dbReference type="Pfam" id="PF00069">
    <property type="entry name" value="Pkinase"/>
    <property type="match status" value="1"/>
</dbReference>
<dbReference type="Proteomes" id="UP000076552">
    <property type="component" value="Unassembled WGS sequence"/>
</dbReference>
<dbReference type="PANTHER" id="PTHR24348">
    <property type="entry name" value="SERINE/THREONINE-PROTEIN KINASE UNC-51-RELATED"/>
    <property type="match status" value="1"/>
</dbReference>
<dbReference type="GO" id="GO:0004674">
    <property type="term" value="F:protein serine/threonine kinase activity"/>
    <property type="evidence" value="ECO:0007669"/>
    <property type="project" value="InterPro"/>
</dbReference>
<proteinExistence type="predicted"/>
<sequence>MEYIDHGDLQKHLNILVIQPAPNWFVQISDFGISRRLRPEQDTLGTIHKGTLGYMAPEMLGFMKERDCPYAVDIWSLGAVVFRMITTELYLTDFALLQNYVASKSEFPVKDLQVRKSTESLIELLRQLLAPSPRERPSASEVLAHEWLKAHAFVSSNNSSNTCGETLVPITSVRKWMAWKMMMAYRPRCGVRI</sequence>
<name>A0A166YJ30_9PEZI</name>
<dbReference type="InterPro" id="IPR045269">
    <property type="entry name" value="Atg1-like"/>
</dbReference>
<organism evidence="4 5">
    <name type="scientific">Colletotrichum tofieldiae</name>
    <dbReference type="NCBI Taxonomy" id="708197"/>
    <lineage>
        <taxon>Eukaryota</taxon>
        <taxon>Fungi</taxon>
        <taxon>Dikarya</taxon>
        <taxon>Ascomycota</taxon>
        <taxon>Pezizomycotina</taxon>
        <taxon>Sordariomycetes</taxon>
        <taxon>Hypocreomycetidae</taxon>
        <taxon>Glomerellales</taxon>
        <taxon>Glomerellaceae</taxon>
        <taxon>Colletotrichum</taxon>
        <taxon>Colletotrichum spaethianum species complex</taxon>
    </lineage>
</organism>
<dbReference type="GO" id="GO:0010506">
    <property type="term" value="P:regulation of autophagy"/>
    <property type="evidence" value="ECO:0007669"/>
    <property type="project" value="InterPro"/>
</dbReference>
<dbReference type="InterPro" id="IPR011009">
    <property type="entry name" value="Kinase-like_dom_sf"/>
</dbReference>
<dbReference type="SUPFAM" id="SSF56112">
    <property type="entry name" value="Protein kinase-like (PK-like)"/>
    <property type="match status" value="1"/>
</dbReference>
<dbReference type="STRING" id="708197.A0A166YJ30"/>
<evidence type="ECO:0000256" key="2">
    <source>
        <dbReference type="ARBA" id="ARBA00030237"/>
    </source>
</evidence>
<dbReference type="PANTHER" id="PTHR24348:SF68">
    <property type="entry name" value="SERINE_THREONINE-PROTEIN KINASE ATG1C"/>
    <property type="match status" value="1"/>
</dbReference>
<evidence type="ECO:0000313" key="5">
    <source>
        <dbReference type="Proteomes" id="UP000076552"/>
    </source>
</evidence>
<dbReference type="EMBL" id="LFIV01000006">
    <property type="protein sequence ID" value="KZL77719.1"/>
    <property type="molecule type" value="Genomic_DNA"/>
</dbReference>
<keyword evidence="4" id="KW-0808">Transferase</keyword>
<dbReference type="InterPro" id="IPR000719">
    <property type="entry name" value="Prot_kinase_dom"/>
</dbReference>
<dbReference type="GO" id="GO:0005524">
    <property type="term" value="F:ATP binding"/>
    <property type="evidence" value="ECO:0007669"/>
    <property type="project" value="InterPro"/>
</dbReference>
<dbReference type="Gene3D" id="1.10.510.10">
    <property type="entry name" value="Transferase(Phosphotransferase) domain 1"/>
    <property type="match status" value="1"/>
</dbReference>
<evidence type="ECO:0000313" key="4">
    <source>
        <dbReference type="EMBL" id="KZL77719.1"/>
    </source>
</evidence>
<comment type="caution">
    <text evidence="4">The sequence shown here is derived from an EMBL/GenBank/DDBJ whole genome shotgun (WGS) entry which is preliminary data.</text>
</comment>
<keyword evidence="4" id="KW-0418">Kinase</keyword>
<dbReference type="PROSITE" id="PS50011">
    <property type="entry name" value="PROTEIN_KINASE_DOM"/>
    <property type="match status" value="1"/>
</dbReference>
<dbReference type="SMART" id="SM00220">
    <property type="entry name" value="S_TKc"/>
    <property type="match status" value="1"/>
</dbReference>
<comment type="subcellular location">
    <subcellularLocation>
        <location evidence="1">Preautophagosomal structure membrane</location>
        <topology evidence="1">Peripheral membrane protein</topology>
    </subcellularLocation>
</comment>
<evidence type="ECO:0000259" key="3">
    <source>
        <dbReference type="PROSITE" id="PS50011"/>
    </source>
</evidence>
<gene>
    <name evidence="4" type="ORF">CT0861_06400</name>
</gene>
<dbReference type="GO" id="GO:0034045">
    <property type="term" value="C:phagophore assembly site membrane"/>
    <property type="evidence" value="ECO:0007669"/>
    <property type="project" value="UniProtKB-SubCell"/>
</dbReference>
<feature type="domain" description="Protein kinase" evidence="3">
    <location>
        <begin position="1"/>
        <end position="148"/>
    </location>
</feature>
<dbReference type="AlphaFoldDB" id="A0A166YJ30"/>
<reference evidence="4 5" key="1">
    <citation type="submission" date="2015-06" db="EMBL/GenBank/DDBJ databases">
        <title>Survival trade-offs in plant roots during colonization by closely related pathogenic and mutualistic fungi.</title>
        <authorList>
            <person name="Hacquard S."/>
            <person name="Kracher B."/>
            <person name="Hiruma K."/>
            <person name="Weinman A."/>
            <person name="Muench P."/>
            <person name="Garrido Oter R."/>
            <person name="Ver Loren van Themaat E."/>
            <person name="Dallerey J.-F."/>
            <person name="Damm U."/>
            <person name="Henrissat B."/>
            <person name="Lespinet O."/>
            <person name="Thon M."/>
            <person name="Kemen E."/>
            <person name="McHardy A.C."/>
            <person name="Schulze-Lefert P."/>
            <person name="O'Connell R.J."/>
        </authorList>
    </citation>
    <scope>NUCLEOTIDE SEQUENCE [LARGE SCALE GENOMIC DNA]</scope>
    <source>
        <strain evidence="4 5">0861</strain>
    </source>
</reference>
<evidence type="ECO:0000256" key="1">
    <source>
        <dbReference type="ARBA" id="ARBA00004623"/>
    </source>
</evidence>